<dbReference type="AlphaFoldDB" id="A0A667ZBM5"/>
<name>A0A667ZBM5_9TELE</name>
<feature type="chain" id="PRO_5025412636" evidence="2">
    <location>
        <begin position="18"/>
        <end position="210"/>
    </location>
</feature>
<keyword evidence="4" id="KW-1185">Reference proteome</keyword>
<feature type="region of interest" description="Disordered" evidence="1">
    <location>
        <begin position="114"/>
        <end position="143"/>
    </location>
</feature>
<dbReference type="InParanoid" id="A0A667ZBM5"/>
<proteinExistence type="predicted"/>
<dbReference type="InterPro" id="IPR009803">
    <property type="entry name" value="DUF1373"/>
</dbReference>
<evidence type="ECO:0000256" key="2">
    <source>
        <dbReference type="SAM" id="SignalP"/>
    </source>
</evidence>
<feature type="signal peptide" evidence="2">
    <location>
        <begin position="1"/>
        <end position="17"/>
    </location>
</feature>
<dbReference type="Ensembl" id="ENSMMDT00005041401.1">
    <property type="protein sequence ID" value="ENSMMDP00005040570.1"/>
    <property type="gene ID" value="ENSMMDG00005018773.1"/>
</dbReference>
<reference evidence="3" key="1">
    <citation type="submission" date="2019-06" db="EMBL/GenBank/DDBJ databases">
        <authorList>
            <consortium name="Wellcome Sanger Institute Data Sharing"/>
        </authorList>
    </citation>
    <scope>NUCLEOTIDE SEQUENCE [LARGE SCALE GENOMIC DNA]</scope>
</reference>
<dbReference type="Pfam" id="PF07117">
    <property type="entry name" value="DUF1373"/>
    <property type="match status" value="1"/>
</dbReference>
<evidence type="ECO:0000313" key="4">
    <source>
        <dbReference type="Proteomes" id="UP000472263"/>
    </source>
</evidence>
<evidence type="ECO:0000313" key="3">
    <source>
        <dbReference type="Ensembl" id="ENSMMDP00005040570.1"/>
    </source>
</evidence>
<dbReference type="GeneTree" id="ENSGT00500000045734"/>
<feature type="compositionally biased region" description="Polar residues" evidence="1">
    <location>
        <begin position="165"/>
        <end position="174"/>
    </location>
</feature>
<sequence>TCRVLWISCLLIGSITCYPRSSSKGKTRLGDSDSGYGFNPSSSNVYSINVGNSDFDSGYGNPDASEHSLSSTGAEHAVYVASPGDWYEEADTSAPVGSYDPGYDGSYGYVDNSAAEGAYEGSPDEDGSYGIGGGTGEESLEPVFSDTSDLQPLFSVSSRSSYQRGRTVFSQTRYTPGEFQPPVRPLSKGTVSQAAPAPRKPAKAPVKGGF</sequence>
<evidence type="ECO:0000256" key="1">
    <source>
        <dbReference type="SAM" id="MobiDB-lite"/>
    </source>
</evidence>
<accession>A0A667ZBM5</accession>
<keyword evidence="2" id="KW-0732">Signal</keyword>
<reference evidence="3" key="3">
    <citation type="submission" date="2025-09" db="UniProtKB">
        <authorList>
            <consortium name="Ensembl"/>
        </authorList>
    </citation>
    <scope>IDENTIFICATION</scope>
</reference>
<reference evidence="3" key="2">
    <citation type="submission" date="2025-08" db="UniProtKB">
        <authorList>
            <consortium name="Ensembl"/>
        </authorList>
    </citation>
    <scope>IDENTIFICATION</scope>
</reference>
<protein>
    <submittedName>
        <fullName evidence="3">Uncharacterized protein</fullName>
    </submittedName>
</protein>
<dbReference type="Proteomes" id="UP000472263">
    <property type="component" value="Chromosome 24"/>
</dbReference>
<feature type="region of interest" description="Disordered" evidence="1">
    <location>
        <begin position="165"/>
        <end position="210"/>
    </location>
</feature>
<organism evidence="3 4">
    <name type="scientific">Myripristis murdjan</name>
    <name type="common">pinecone soldierfish</name>
    <dbReference type="NCBI Taxonomy" id="586833"/>
    <lineage>
        <taxon>Eukaryota</taxon>
        <taxon>Metazoa</taxon>
        <taxon>Chordata</taxon>
        <taxon>Craniata</taxon>
        <taxon>Vertebrata</taxon>
        <taxon>Euteleostomi</taxon>
        <taxon>Actinopterygii</taxon>
        <taxon>Neopterygii</taxon>
        <taxon>Teleostei</taxon>
        <taxon>Neoteleostei</taxon>
        <taxon>Acanthomorphata</taxon>
        <taxon>Holocentriformes</taxon>
        <taxon>Holocentridae</taxon>
        <taxon>Myripristis</taxon>
    </lineage>
</organism>